<dbReference type="PRINTS" id="PR00080">
    <property type="entry name" value="SDRFAMILY"/>
</dbReference>
<dbReference type="Proteomes" id="UP000016762">
    <property type="component" value="Unassembled WGS sequence"/>
</dbReference>
<proteinExistence type="inferred from homology"/>
<dbReference type="GO" id="GO:0008168">
    <property type="term" value="F:methyltransferase activity"/>
    <property type="evidence" value="ECO:0007669"/>
    <property type="project" value="UniProtKB-KW"/>
</dbReference>
<sequence>MDAANLTGKIALITGGAAGIGRAIAEAFAAHGAKIIIADKDKARCEAVQSAFEKKSYDVLVTHTDVTDTAQVQTMMTTVEEQFGKLNILVNNVGDFLELIKPFKDFTDDEIDALFNANLNSMFKVTRSAIPLIEKGGAGGSIINISSIEAFRGIPTAVVYSAFKHGITGFTRSLSLDLGPSGIRVNAIAPETTETEQVSPVDMTPEKYKDYIPRWNPSGRFGKPSDAAGCALFLASDMSAWVNGATINLDGGALAAAGWYRTPSNNWTVAPVVTGDGFGYSE</sequence>
<dbReference type="GO" id="GO:0016616">
    <property type="term" value="F:oxidoreductase activity, acting on the CH-OH group of donors, NAD or NADP as acceptor"/>
    <property type="evidence" value="ECO:0007669"/>
    <property type="project" value="TreeGrafter"/>
</dbReference>
<comment type="similarity">
    <text evidence="1">Belongs to the short-chain dehydrogenases/reductases (SDR) family.</text>
</comment>
<dbReference type="PRINTS" id="PR00081">
    <property type="entry name" value="GDHRDH"/>
</dbReference>
<reference evidence="2 3" key="1">
    <citation type="journal article" date="2014" name="FEMS Microbiol. Ecol.">
        <title>Genomic differentiation among two strains of the PS1 clade isolated from geographically separated marine habitats.</title>
        <authorList>
            <person name="Jimenez-Infante F."/>
            <person name="Ngugi D.K."/>
            <person name="Alam I."/>
            <person name="Rashid M."/>
            <person name="Baalawi W."/>
            <person name="Kamau A.A."/>
            <person name="Bajic V.B."/>
            <person name="Stingl U."/>
        </authorList>
    </citation>
    <scope>NUCLEOTIDE SEQUENCE [LARGE SCALE GENOMIC DNA]</scope>
    <source>
        <strain evidence="2 3">RS24</strain>
    </source>
</reference>
<gene>
    <name evidence="2" type="primary">yktD</name>
    <name evidence="2" type="ORF">RS24_01942</name>
</gene>
<evidence type="ECO:0000256" key="1">
    <source>
        <dbReference type="ARBA" id="ARBA00006484"/>
    </source>
</evidence>
<comment type="caution">
    <text evidence="2">The sequence shown here is derived from an EMBL/GenBank/DDBJ whole genome shotgun (WGS) entry which is preliminary data.</text>
</comment>
<dbReference type="Pfam" id="PF13561">
    <property type="entry name" value="adh_short_C2"/>
    <property type="match status" value="1"/>
</dbReference>
<keyword evidence="3" id="KW-1185">Reference proteome</keyword>
<dbReference type="FunFam" id="3.40.50.720:FF:000084">
    <property type="entry name" value="Short-chain dehydrogenase reductase"/>
    <property type="match status" value="1"/>
</dbReference>
<accession>U2XTD2</accession>
<dbReference type="OrthoDB" id="9803333at2"/>
<dbReference type="Gene3D" id="3.40.50.720">
    <property type="entry name" value="NAD(P)-binding Rossmann-like Domain"/>
    <property type="match status" value="1"/>
</dbReference>
<dbReference type="PANTHER" id="PTHR42760">
    <property type="entry name" value="SHORT-CHAIN DEHYDROGENASES/REDUCTASES FAMILY MEMBER"/>
    <property type="match status" value="1"/>
</dbReference>
<dbReference type="AlphaFoldDB" id="U2XTD2"/>
<dbReference type="CDD" id="cd05233">
    <property type="entry name" value="SDR_c"/>
    <property type="match status" value="1"/>
</dbReference>
<name>U2XTD2_9PROT</name>
<dbReference type="SUPFAM" id="SSF51735">
    <property type="entry name" value="NAD(P)-binding Rossmann-fold domains"/>
    <property type="match status" value="1"/>
</dbReference>
<dbReference type="eggNOG" id="COG1028">
    <property type="taxonomic scope" value="Bacteria"/>
</dbReference>
<dbReference type="InterPro" id="IPR036291">
    <property type="entry name" value="NAD(P)-bd_dom_sf"/>
</dbReference>
<dbReference type="RefSeq" id="WP_021777879.1">
    <property type="nucleotide sequence ID" value="NZ_AWXE01000005.1"/>
</dbReference>
<keyword evidence="2" id="KW-0808">Transferase</keyword>
<dbReference type="STRING" id="1397666.RS24_01942"/>
<dbReference type="EMBL" id="AWXE01000005">
    <property type="protein sequence ID" value="ERL45906.1"/>
    <property type="molecule type" value="Genomic_DNA"/>
</dbReference>
<evidence type="ECO:0000313" key="2">
    <source>
        <dbReference type="EMBL" id="ERL45906.1"/>
    </source>
</evidence>
<evidence type="ECO:0000313" key="3">
    <source>
        <dbReference type="Proteomes" id="UP000016762"/>
    </source>
</evidence>
<keyword evidence="2" id="KW-0489">Methyltransferase</keyword>
<protein>
    <submittedName>
        <fullName evidence="2">Putative S-adenosyl-L-methionine-dependent methyltransferase yktD protein</fullName>
    </submittedName>
</protein>
<organism evidence="2 3">
    <name type="scientific">Candidatus Micropelagius thuwalensis</name>
    <dbReference type="NCBI Taxonomy" id="1397666"/>
    <lineage>
        <taxon>Bacteria</taxon>
        <taxon>Pseudomonadati</taxon>
        <taxon>Pseudomonadota</taxon>
        <taxon>Alphaproteobacteria</taxon>
        <taxon>PS1 clade</taxon>
        <taxon>Candidatus Micropelagius</taxon>
    </lineage>
</organism>
<dbReference type="GO" id="GO:0032259">
    <property type="term" value="P:methylation"/>
    <property type="evidence" value="ECO:0007669"/>
    <property type="project" value="UniProtKB-KW"/>
</dbReference>
<dbReference type="InterPro" id="IPR002347">
    <property type="entry name" value="SDR_fam"/>
</dbReference>